<comment type="caution">
    <text evidence="3">The sequence shown here is derived from an EMBL/GenBank/DDBJ whole genome shotgun (WGS) entry which is preliminary data.</text>
</comment>
<feature type="compositionally biased region" description="Polar residues" evidence="1">
    <location>
        <begin position="512"/>
        <end position="521"/>
    </location>
</feature>
<dbReference type="InterPro" id="IPR011989">
    <property type="entry name" value="ARM-like"/>
</dbReference>
<feature type="domain" description="TIR" evidence="2">
    <location>
        <begin position="363"/>
        <end position="482"/>
    </location>
</feature>
<reference evidence="3 4" key="1">
    <citation type="submission" date="2018-04" db="EMBL/GenBank/DDBJ databases">
        <title>The genome of golden apple snail Pomacea canaliculata provides insight into stress tolerance and invasive adaptation.</title>
        <authorList>
            <person name="Liu C."/>
            <person name="Liu B."/>
            <person name="Ren Y."/>
            <person name="Zhang Y."/>
            <person name="Wang H."/>
            <person name="Li S."/>
            <person name="Jiang F."/>
            <person name="Yin L."/>
            <person name="Zhang G."/>
            <person name="Qian W."/>
            <person name="Fan W."/>
        </authorList>
    </citation>
    <scope>NUCLEOTIDE SEQUENCE [LARGE SCALE GENOMIC DNA]</scope>
    <source>
        <strain evidence="3">SZHN2017</strain>
        <tissue evidence="3">Muscle</tissue>
    </source>
</reference>
<dbReference type="InterPro" id="IPR035897">
    <property type="entry name" value="Toll_tir_struct_dom_sf"/>
</dbReference>
<evidence type="ECO:0000259" key="2">
    <source>
        <dbReference type="Pfam" id="PF13676"/>
    </source>
</evidence>
<organism evidence="3 4">
    <name type="scientific">Pomacea canaliculata</name>
    <name type="common">Golden apple snail</name>
    <dbReference type="NCBI Taxonomy" id="400727"/>
    <lineage>
        <taxon>Eukaryota</taxon>
        <taxon>Metazoa</taxon>
        <taxon>Spiralia</taxon>
        <taxon>Lophotrochozoa</taxon>
        <taxon>Mollusca</taxon>
        <taxon>Gastropoda</taxon>
        <taxon>Caenogastropoda</taxon>
        <taxon>Architaenioglossa</taxon>
        <taxon>Ampullarioidea</taxon>
        <taxon>Ampullariidae</taxon>
        <taxon>Pomacea</taxon>
    </lineage>
</organism>
<dbReference type="GO" id="GO:0007165">
    <property type="term" value="P:signal transduction"/>
    <property type="evidence" value="ECO:0007669"/>
    <property type="project" value="InterPro"/>
</dbReference>
<dbReference type="SUPFAM" id="SSF47769">
    <property type="entry name" value="SAM/Pointed domain"/>
    <property type="match status" value="1"/>
</dbReference>
<keyword evidence="4" id="KW-1185">Reference proteome</keyword>
<gene>
    <name evidence="3" type="ORF">C0Q70_02788</name>
</gene>
<dbReference type="SUPFAM" id="SSF48371">
    <property type="entry name" value="ARM repeat"/>
    <property type="match status" value="1"/>
</dbReference>
<dbReference type="InterPro" id="IPR016024">
    <property type="entry name" value="ARM-type_fold"/>
</dbReference>
<protein>
    <recommendedName>
        <fullName evidence="2">TIR domain-containing protein</fullName>
    </recommendedName>
</protein>
<feature type="region of interest" description="Disordered" evidence="1">
    <location>
        <begin position="512"/>
        <end position="531"/>
    </location>
</feature>
<evidence type="ECO:0000313" key="4">
    <source>
        <dbReference type="Proteomes" id="UP000245119"/>
    </source>
</evidence>
<dbReference type="STRING" id="400727.A0A2T7PQW8"/>
<name>A0A2T7PQW8_POMCA</name>
<evidence type="ECO:0000256" key="1">
    <source>
        <dbReference type="SAM" id="MobiDB-lite"/>
    </source>
</evidence>
<evidence type="ECO:0000313" key="3">
    <source>
        <dbReference type="EMBL" id="PVD35819.1"/>
    </source>
</evidence>
<dbReference type="Gene3D" id="3.40.50.10140">
    <property type="entry name" value="Toll/interleukin-1 receptor homology (TIR) domain"/>
    <property type="match status" value="1"/>
</dbReference>
<dbReference type="InterPro" id="IPR000157">
    <property type="entry name" value="TIR_dom"/>
</dbReference>
<dbReference type="PANTHER" id="PTHR46270">
    <property type="entry name" value="ARMADILLO-TYPE FOLD-RELATED"/>
    <property type="match status" value="1"/>
</dbReference>
<dbReference type="EMBL" id="PZQS01000002">
    <property type="protein sequence ID" value="PVD35819.1"/>
    <property type="molecule type" value="Genomic_DNA"/>
</dbReference>
<dbReference type="OrthoDB" id="2148946at2759"/>
<dbReference type="SUPFAM" id="SSF52200">
    <property type="entry name" value="Toll/Interleukin receptor TIR domain"/>
    <property type="match status" value="1"/>
</dbReference>
<dbReference type="Pfam" id="PF13676">
    <property type="entry name" value="TIR_2"/>
    <property type="match status" value="1"/>
</dbReference>
<dbReference type="AlphaFoldDB" id="A0A2T7PQW8"/>
<dbReference type="Gene3D" id="1.10.150.50">
    <property type="entry name" value="Transcription Factor, Ets-1"/>
    <property type="match status" value="1"/>
</dbReference>
<dbReference type="Gene3D" id="1.25.10.10">
    <property type="entry name" value="Leucine-rich Repeat Variant"/>
    <property type="match status" value="2"/>
</dbReference>
<dbReference type="InterPro" id="IPR013761">
    <property type="entry name" value="SAM/pointed_sf"/>
</dbReference>
<accession>A0A2T7PQW8</accession>
<dbReference type="PANTHER" id="PTHR46270:SF2">
    <property type="entry name" value="TIR DOMAIN-CONTAINING PROTEIN"/>
    <property type="match status" value="1"/>
</dbReference>
<dbReference type="Proteomes" id="UP000245119">
    <property type="component" value="Linkage Group LG2"/>
</dbReference>
<sequence>MALADDSQTTGGATMLEDSQEWRDVQSCRLQLQNIISADTCCGDFQQEIHQLLGRLCAVNFFSEAQLVASLPDLQMLWQISRHNTLSNLRAVLADLISQDEHVQLFQNLLRRMLDCDISPKLCKSISDCGVLVTLLHLLAQVIKTSDFVLDEKKHFLVKAFLGILHNAVRNCADCKGILLETGTMHILPQLFTAASPMVKAKSLMVASYLVNEKENEVLNSSDDTISFIVQVLADSTKSKNHTSSKYGMNCLEIMKGLNNIAMNDANKVKIVSAGGLKLFAMLLVSENQEEQELSALSVWTLAFASPVKGRIIQEPGLVEGLKNLIKGKHTSGGHYARGALWELFHGHDIVEKTALDTNIPHIMISYQWDAQGIMSKVKDMLMQAGYKVWMDVEHMTGSTLEAMALAVERAAVVLVCMSEKYKSSANCRTESEYVFRLRKDIIPLRVQSGYRPDGWLGMLVGTRLYFDFSSEKHMQSNLSKLLRELANRGKIHPVASEVKEIDAINEKIQTSEKSLTSSDPTGKKEAQQVGAKQLPMVTRDLITERWGQQEVAKWLTDNKLGQFVDRFATIDGPLLLEMRRVRKAAPEFFYRTLQQDLHMDLSAALRFSQCLGKLV</sequence>
<proteinExistence type="predicted"/>